<comment type="subcellular location">
    <subcellularLocation>
        <location evidence="1">Cell membrane</location>
        <topology evidence="1">Multi-pass membrane protein</topology>
    </subcellularLocation>
</comment>
<name>A0ABY7JTX2_9ACTN</name>
<keyword evidence="5 7" id="KW-1133">Transmembrane helix</keyword>
<dbReference type="Proteomes" id="UP001164693">
    <property type="component" value="Chromosome"/>
</dbReference>
<dbReference type="InterPro" id="IPR004254">
    <property type="entry name" value="AdipoR/HlyIII-related"/>
</dbReference>
<evidence type="ECO:0000256" key="2">
    <source>
        <dbReference type="ARBA" id="ARBA00008488"/>
    </source>
</evidence>
<dbReference type="Pfam" id="PF03006">
    <property type="entry name" value="HlyIII"/>
    <property type="match status" value="1"/>
</dbReference>
<evidence type="ECO:0000256" key="4">
    <source>
        <dbReference type="ARBA" id="ARBA00022692"/>
    </source>
</evidence>
<keyword evidence="3" id="KW-1003">Cell membrane</keyword>
<feature type="transmembrane region" description="Helical" evidence="7">
    <location>
        <begin position="205"/>
        <end position="228"/>
    </location>
</feature>
<feature type="transmembrane region" description="Helical" evidence="7">
    <location>
        <begin position="96"/>
        <end position="113"/>
    </location>
</feature>
<reference evidence="8" key="1">
    <citation type="submission" date="2022-05" db="EMBL/GenBank/DDBJ databases">
        <title>Jatrophihabitans sp. SB3-54 whole genome sequence.</title>
        <authorList>
            <person name="Suh M.K."/>
            <person name="Eom M.K."/>
            <person name="Kim J.S."/>
            <person name="Kim H.S."/>
            <person name="Do H.E."/>
            <person name="Shin Y.K."/>
            <person name="Lee J.-S."/>
        </authorList>
    </citation>
    <scope>NUCLEOTIDE SEQUENCE</scope>
    <source>
        <strain evidence="8">SB3-54</strain>
    </source>
</reference>
<dbReference type="RefSeq" id="WP_269442533.1">
    <property type="nucleotide sequence ID" value="NZ_CP097463.1"/>
</dbReference>
<dbReference type="NCBIfam" id="TIGR01065">
    <property type="entry name" value="hlyIII"/>
    <property type="match status" value="1"/>
</dbReference>
<dbReference type="PANTHER" id="PTHR20855:SF3">
    <property type="entry name" value="LD03007P"/>
    <property type="match status" value="1"/>
</dbReference>
<dbReference type="InterPro" id="IPR005744">
    <property type="entry name" value="Hy-lIII"/>
</dbReference>
<keyword evidence="4 7" id="KW-0812">Transmembrane</keyword>
<dbReference type="PANTHER" id="PTHR20855">
    <property type="entry name" value="ADIPOR/PROGESTIN RECEPTOR-RELATED"/>
    <property type="match status" value="1"/>
</dbReference>
<evidence type="ECO:0000256" key="1">
    <source>
        <dbReference type="ARBA" id="ARBA00004651"/>
    </source>
</evidence>
<evidence type="ECO:0000313" key="9">
    <source>
        <dbReference type="Proteomes" id="UP001164693"/>
    </source>
</evidence>
<organism evidence="8 9">
    <name type="scientific">Jatrophihabitans cynanchi</name>
    <dbReference type="NCBI Taxonomy" id="2944128"/>
    <lineage>
        <taxon>Bacteria</taxon>
        <taxon>Bacillati</taxon>
        <taxon>Actinomycetota</taxon>
        <taxon>Actinomycetes</taxon>
        <taxon>Jatrophihabitantales</taxon>
        <taxon>Jatrophihabitantaceae</taxon>
        <taxon>Jatrophihabitans</taxon>
    </lineage>
</organism>
<comment type="similarity">
    <text evidence="2">Belongs to the UPF0073 (Hly-III) family.</text>
</comment>
<feature type="transmembrane region" description="Helical" evidence="7">
    <location>
        <begin position="146"/>
        <end position="165"/>
    </location>
</feature>
<gene>
    <name evidence="8" type="ORF">M6B22_15885</name>
</gene>
<feature type="transmembrane region" description="Helical" evidence="7">
    <location>
        <begin position="119"/>
        <end position="139"/>
    </location>
</feature>
<proteinExistence type="inferred from homology"/>
<evidence type="ECO:0000256" key="7">
    <source>
        <dbReference type="SAM" id="Phobius"/>
    </source>
</evidence>
<evidence type="ECO:0000313" key="8">
    <source>
        <dbReference type="EMBL" id="WAX56007.1"/>
    </source>
</evidence>
<sequence length="230" mass="24104">MSSSPVPTTPALVISAVADLKPRLRGWLHAYAAAVSILSGAALVAVAAALRGGPAVASTSVYAATVTMLFGTSALYHRLNWSERSRALMKRLDHSMIFVFIAGTYTPIAVLTLSRTSAVAVLAVVWTGALFGASLQTAWPAAPRWLSVPTYVALGWVAVFVFPGLLHGGGVAAFVLIALGGVVYTLGALVYGLKRPNPVPGVFGFHEVFHLCTLVAALCHYVAIWIAVFS</sequence>
<feature type="transmembrane region" description="Helical" evidence="7">
    <location>
        <begin position="171"/>
        <end position="193"/>
    </location>
</feature>
<evidence type="ECO:0000256" key="6">
    <source>
        <dbReference type="ARBA" id="ARBA00023136"/>
    </source>
</evidence>
<feature type="transmembrane region" description="Helical" evidence="7">
    <location>
        <begin position="56"/>
        <end position="76"/>
    </location>
</feature>
<dbReference type="EMBL" id="CP097463">
    <property type="protein sequence ID" value="WAX56007.1"/>
    <property type="molecule type" value="Genomic_DNA"/>
</dbReference>
<keyword evidence="6 7" id="KW-0472">Membrane</keyword>
<evidence type="ECO:0000256" key="5">
    <source>
        <dbReference type="ARBA" id="ARBA00022989"/>
    </source>
</evidence>
<accession>A0ABY7JTX2</accession>
<keyword evidence="9" id="KW-1185">Reference proteome</keyword>
<evidence type="ECO:0000256" key="3">
    <source>
        <dbReference type="ARBA" id="ARBA00022475"/>
    </source>
</evidence>
<feature type="transmembrane region" description="Helical" evidence="7">
    <location>
        <begin position="30"/>
        <end position="50"/>
    </location>
</feature>
<protein>
    <submittedName>
        <fullName evidence="8">Hemolysin III family protein</fullName>
    </submittedName>
</protein>